<feature type="transmembrane region" description="Helical" evidence="6">
    <location>
        <begin position="261"/>
        <end position="280"/>
    </location>
</feature>
<proteinExistence type="inferred from homology"/>
<keyword evidence="4 6" id="KW-0472">Membrane</keyword>
<comment type="similarity">
    <text evidence="5">Belongs to the OXA1/ALB3/YidC family.</text>
</comment>
<comment type="subcellular location">
    <subcellularLocation>
        <location evidence="1 5">Membrane</location>
        <topology evidence="1 5">Multi-pass membrane protein</topology>
    </subcellularLocation>
</comment>
<evidence type="ECO:0000256" key="3">
    <source>
        <dbReference type="ARBA" id="ARBA00022989"/>
    </source>
</evidence>
<dbReference type="RefSeq" id="XP_032833227.1">
    <property type="nucleotide sequence ID" value="XM_032977336.1"/>
</dbReference>
<evidence type="ECO:0000256" key="2">
    <source>
        <dbReference type="ARBA" id="ARBA00022692"/>
    </source>
</evidence>
<dbReference type="GO" id="GO:0033617">
    <property type="term" value="P:mitochondrial respiratory chain complex IV assembly"/>
    <property type="evidence" value="ECO:0007669"/>
    <property type="project" value="TreeGrafter"/>
</dbReference>
<protein>
    <submittedName>
        <fullName evidence="9 10">Cytochrome c oxidase assembly protein COX18, mitochondrial isoform X1</fullName>
    </submittedName>
</protein>
<evidence type="ECO:0000313" key="9">
    <source>
        <dbReference type="RefSeq" id="XP_032833227.1"/>
    </source>
</evidence>
<gene>
    <name evidence="9 10 11 12" type="primary">LOC116955968</name>
</gene>
<evidence type="ECO:0000259" key="7">
    <source>
        <dbReference type="Pfam" id="PF02096"/>
    </source>
</evidence>
<feature type="domain" description="Membrane insertase YidC/Oxa/ALB C-terminal" evidence="7">
    <location>
        <begin position="90"/>
        <end position="302"/>
    </location>
</feature>
<organism evidence="8 9">
    <name type="scientific">Petromyzon marinus</name>
    <name type="common">Sea lamprey</name>
    <dbReference type="NCBI Taxonomy" id="7757"/>
    <lineage>
        <taxon>Eukaryota</taxon>
        <taxon>Metazoa</taxon>
        <taxon>Chordata</taxon>
        <taxon>Craniata</taxon>
        <taxon>Vertebrata</taxon>
        <taxon>Cyclostomata</taxon>
        <taxon>Hyperoartia</taxon>
        <taxon>Petromyzontiformes</taxon>
        <taxon>Petromyzontidae</taxon>
        <taxon>Petromyzon</taxon>
    </lineage>
</organism>
<dbReference type="InterPro" id="IPR001708">
    <property type="entry name" value="YidC/ALB3/OXA1/COX18"/>
</dbReference>
<dbReference type="RefSeq" id="XP_032833228.1">
    <property type="nucleotide sequence ID" value="XM_032977337.1"/>
</dbReference>
<dbReference type="InterPro" id="IPR028055">
    <property type="entry name" value="YidC/Oxa/ALB_C"/>
</dbReference>
<dbReference type="GO" id="GO:0005743">
    <property type="term" value="C:mitochondrial inner membrane"/>
    <property type="evidence" value="ECO:0007669"/>
    <property type="project" value="TreeGrafter"/>
</dbReference>
<dbReference type="PANTHER" id="PTHR12428">
    <property type="entry name" value="OXA1"/>
    <property type="match status" value="1"/>
</dbReference>
<keyword evidence="2 5" id="KW-0812">Transmembrane</keyword>
<evidence type="ECO:0000313" key="8">
    <source>
        <dbReference type="Proteomes" id="UP001318040"/>
    </source>
</evidence>
<evidence type="ECO:0000313" key="10">
    <source>
        <dbReference type="RefSeq" id="XP_032833228.1"/>
    </source>
</evidence>
<dbReference type="AlphaFoldDB" id="A0AAJ7XGE7"/>
<evidence type="ECO:0000256" key="5">
    <source>
        <dbReference type="RuleBase" id="RU003945"/>
    </source>
</evidence>
<sequence>MGGHHRCVWGTVRVVARRASQFNNPAPRLLTLFPDHRHCSGRAFSVSAPSHAGPSLGAGGGLYSSLADTAPVLLAEHLLAATQASLGLPWWATITCSTIALRSCVTLPLTVYQMHVIAKLSALQQEIAELARLLRRDVSVTARQRGWPESTARFEFRKELKRLVSELYVRDNCHPVKASLIMWVQIPLWIILTVSLQNISWLAQDESSKYGGLLEGGMLWFSNLTAPDTTWILPISLGLINLLIVEMFALQRKDMSRMQRFATNFIRLLSLVMVPVAAAVPSAVSLYWVSSSAVGLAQNLALRAPRVRSLLHLPRSPMDSETPYRDLARSFRSRIMDRGGSAETPKTRR</sequence>
<reference evidence="9 10" key="1">
    <citation type="submission" date="2025-04" db="UniProtKB">
        <authorList>
            <consortium name="RefSeq"/>
        </authorList>
    </citation>
    <scope>IDENTIFICATION</scope>
    <source>
        <tissue evidence="9 10">Sperm</tissue>
    </source>
</reference>
<dbReference type="RefSeq" id="XP_032833230.1">
    <property type="nucleotide sequence ID" value="XM_032977339.1"/>
</dbReference>
<name>A0AAJ7XGE7_PETMA</name>
<evidence type="ECO:0000256" key="6">
    <source>
        <dbReference type="SAM" id="Phobius"/>
    </source>
</evidence>
<keyword evidence="8" id="KW-1185">Reference proteome</keyword>
<feature type="transmembrane region" description="Helical" evidence="6">
    <location>
        <begin position="180"/>
        <end position="203"/>
    </location>
</feature>
<feature type="transmembrane region" description="Helical" evidence="6">
    <location>
        <begin position="231"/>
        <end position="249"/>
    </location>
</feature>
<dbReference type="CTD" id="285521"/>
<dbReference type="GO" id="GO:0032979">
    <property type="term" value="P:protein insertion into mitochondrial inner membrane from matrix"/>
    <property type="evidence" value="ECO:0007669"/>
    <property type="project" value="TreeGrafter"/>
</dbReference>
<dbReference type="RefSeq" id="XP_032833229.1">
    <property type="nucleotide sequence ID" value="XM_032977338.1"/>
</dbReference>
<dbReference type="PANTHER" id="PTHR12428:SF65">
    <property type="entry name" value="CYTOCHROME C OXIDASE ASSEMBLY PROTEIN COX18, MITOCHONDRIAL"/>
    <property type="match status" value="1"/>
</dbReference>
<dbReference type="GeneID" id="116955968"/>
<evidence type="ECO:0000313" key="12">
    <source>
        <dbReference type="RefSeq" id="XP_032833230.1"/>
    </source>
</evidence>
<evidence type="ECO:0000313" key="11">
    <source>
        <dbReference type="RefSeq" id="XP_032833229.1"/>
    </source>
</evidence>
<evidence type="ECO:0000256" key="1">
    <source>
        <dbReference type="ARBA" id="ARBA00004141"/>
    </source>
</evidence>
<dbReference type="CDD" id="cd20069">
    <property type="entry name" value="5TM_Oxa1-like"/>
    <property type="match status" value="1"/>
</dbReference>
<dbReference type="Proteomes" id="UP001318040">
    <property type="component" value="Chromosome 63"/>
</dbReference>
<dbReference type="KEGG" id="pmrn:116955968"/>
<keyword evidence="3 6" id="KW-1133">Transmembrane helix</keyword>
<dbReference type="Pfam" id="PF02096">
    <property type="entry name" value="60KD_IMP"/>
    <property type="match status" value="1"/>
</dbReference>
<dbReference type="GO" id="GO:0032977">
    <property type="term" value="F:membrane insertase activity"/>
    <property type="evidence" value="ECO:0007669"/>
    <property type="project" value="InterPro"/>
</dbReference>
<evidence type="ECO:0000256" key="4">
    <source>
        <dbReference type="ARBA" id="ARBA00023136"/>
    </source>
</evidence>
<accession>A0AAJ7XGE7</accession>